<reference evidence="11 12" key="1">
    <citation type="journal article" date="2017" name="J. Fish Dis.">
        <title>Comparative assessment of Vibrio virulence in marine fish larvae.</title>
        <authorList>
            <person name="Ronneseth A."/>
            <person name="Castillo D."/>
            <person name="D'Alvise P."/>
            <person name="Tonnesen O."/>
            <person name="Haugland G."/>
            <person name="Grotkjaer T."/>
            <person name="Engell-Sorensen K."/>
            <person name="Norremark L."/>
            <person name="Bergh O."/>
            <person name="Wergeland H.I."/>
            <person name="Gram L."/>
        </authorList>
    </citation>
    <scope>NUCLEOTIDE SEQUENCE [LARGE SCALE GENOMIC DNA]</scope>
    <source>
        <strain evidence="11 12">90-11-286</strain>
    </source>
</reference>
<feature type="domain" description="Metalloprotease TldD/E N-terminal" evidence="7">
    <location>
        <begin position="32"/>
        <end position="96"/>
    </location>
</feature>
<dbReference type="FunFam" id="3.30.2290.10:FF:000002">
    <property type="entry name" value="Metalloprotease PmbA homolog"/>
    <property type="match status" value="1"/>
</dbReference>
<evidence type="ECO:0000313" key="11">
    <source>
        <dbReference type="EMBL" id="MBT2918699.1"/>
    </source>
</evidence>
<evidence type="ECO:0000256" key="2">
    <source>
        <dbReference type="ARBA" id="ARBA00005836"/>
    </source>
</evidence>
<organism evidence="11 12">
    <name type="scientific">Vibrio anguillarum</name>
    <name type="common">Listonella anguillarum</name>
    <dbReference type="NCBI Taxonomy" id="55601"/>
    <lineage>
        <taxon>Bacteria</taxon>
        <taxon>Pseudomonadati</taxon>
        <taxon>Pseudomonadota</taxon>
        <taxon>Gammaproteobacteria</taxon>
        <taxon>Vibrionales</taxon>
        <taxon>Vibrionaceae</taxon>
        <taxon>Vibrio</taxon>
    </lineage>
</organism>
<evidence type="ECO:0000313" key="10">
    <source>
        <dbReference type="EMBL" id="AZS24531.1"/>
    </source>
</evidence>
<dbReference type="RefSeq" id="WP_010318811.1">
    <property type="nucleotide sequence ID" value="NZ_CP022101.1"/>
</dbReference>
<keyword evidence="3" id="KW-0963">Cytoplasm</keyword>
<dbReference type="InterPro" id="IPR002510">
    <property type="entry name" value="Metalloprtase-TldD/E_N"/>
</dbReference>
<dbReference type="InterPro" id="IPR045569">
    <property type="entry name" value="Metalloprtase-TldD/E_C"/>
</dbReference>
<protein>
    <submittedName>
        <fullName evidence="11">Metalloprotease PmbA</fullName>
        <ecNumber evidence="11">3.4.24.-</ecNumber>
    </submittedName>
</protein>
<feature type="domain" description="Metalloprotease TldD/E central" evidence="9">
    <location>
        <begin position="124"/>
        <end position="231"/>
    </location>
</feature>
<dbReference type="SUPFAM" id="SSF111283">
    <property type="entry name" value="Putative modulator of DNA gyrase, PmbA/TldD"/>
    <property type="match status" value="1"/>
</dbReference>
<sequence length="447" mass="48062">MDVKQQVAQQRIELEAAVAKALEMAALSSDAAEVAITKSTGLSVSTRMCEVENVEFNSDGALGITVYRGQRKGSASTSDLSEKAIAQTVAAALDIALYTSEDPYAGPAPKELMVRNIPDLDLFHPDEPNPDMAAKIAIAAEEKALAYSNKIKQSDGASYDSHYGVKVYGNSHGLLASYASSRHSISCCVIGEGKNGEMERDYSYTVARHRDDLWSPELVGQQAAEKTISRLDAKKLKTGKVPVMFAADVATGLIGHLVMAISGGSLYRKSSFLLDKLGEKILPDWFNIAEKPHVLRALASSPFDSEGVFTQDRQIITDGVLSTYLLSSYAARKMKMTPTGHAGGIHNWYVQSTGQNFEQMLKALGTGLLVTEVMGQGVNAVTGDYSRGAAGFWVENGVIQYPVSEITIAGNLKDMFQQMVAVGSDVETRSQIQTGSILLESMKIAGE</sequence>
<evidence type="ECO:0000259" key="7">
    <source>
        <dbReference type="Pfam" id="PF01523"/>
    </source>
</evidence>
<evidence type="ECO:0000256" key="5">
    <source>
        <dbReference type="ARBA" id="ARBA00022801"/>
    </source>
</evidence>
<dbReference type="Pfam" id="PF19289">
    <property type="entry name" value="PmbA_TldD_3rd"/>
    <property type="match status" value="1"/>
</dbReference>
<evidence type="ECO:0000259" key="9">
    <source>
        <dbReference type="Pfam" id="PF19290"/>
    </source>
</evidence>
<evidence type="ECO:0000259" key="8">
    <source>
        <dbReference type="Pfam" id="PF19289"/>
    </source>
</evidence>
<keyword evidence="4 10" id="KW-0645">Protease</keyword>
<name>A0A191W6C9_VIBAN</name>
<comment type="subcellular location">
    <subcellularLocation>
        <location evidence="1">Cytoplasm</location>
    </subcellularLocation>
</comment>
<dbReference type="OrthoDB" id="9803618at2"/>
<dbReference type="InterPro" id="IPR036059">
    <property type="entry name" value="TldD/PmbA_sf"/>
</dbReference>
<comment type="similarity">
    <text evidence="2">Belongs to the peptidase U62 family.</text>
</comment>
<evidence type="ECO:0000256" key="6">
    <source>
        <dbReference type="ARBA" id="ARBA00023049"/>
    </source>
</evidence>
<reference evidence="11" key="3">
    <citation type="submission" date="2021-05" db="EMBL/GenBank/DDBJ databases">
        <authorList>
            <person name="Kalatzis P.G."/>
            <person name="Castillo D."/>
            <person name="D'Alvise P."/>
            <person name="Middelboe M."/>
            <person name="Gram L."/>
        </authorList>
    </citation>
    <scope>NUCLEOTIDE SEQUENCE</scope>
    <source>
        <strain evidence="11">90-11-286</strain>
    </source>
</reference>
<accession>A0A191W6C9</accession>
<dbReference type="InterPro" id="IPR035068">
    <property type="entry name" value="TldD/PmbA_N"/>
</dbReference>
<dbReference type="Pfam" id="PF19290">
    <property type="entry name" value="PmbA_TldD_2nd"/>
    <property type="match status" value="1"/>
</dbReference>
<dbReference type="GO" id="GO:0006508">
    <property type="term" value="P:proteolysis"/>
    <property type="evidence" value="ECO:0007669"/>
    <property type="project" value="UniProtKB-KW"/>
</dbReference>
<dbReference type="Proteomes" id="UP000078309">
    <property type="component" value="Unassembled WGS sequence"/>
</dbReference>
<dbReference type="InterPro" id="IPR047657">
    <property type="entry name" value="PmbA"/>
</dbReference>
<dbReference type="EC" id="3.4.24.-" evidence="11"/>
<dbReference type="GO" id="GO:0005829">
    <property type="term" value="C:cytosol"/>
    <property type="evidence" value="ECO:0007669"/>
    <property type="project" value="TreeGrafter"/>
</dbReference>
<evidence type="ECO:0000313" key="13">
    <source>
        <dbReference type="Proteomes" id="UP000256923"/>
    </source>
</evidence>
<dbReference type="EMBL" id="CP034672">
    <property type="protein sequence ID" value="AZS24531.1"/>
    <property type="molecule type" value="Genomic_DNA"/>
</dbReference>
<keyword evidence="5 11" id="KW-0378">Hydrolase</keyword>
<dbReference type="Pfam" id="PF01523">
    <property type="entry name" value="PmbA_TldD_1st"/>
    <property type="match status" value="1"/>
</dbReference>
<dbReference type="EMBL" id="JAHGUI010000028">
    <property type="protein sequence ID" value="MBT2918699.1"/>
    <property type="molecule type" value="Genomic_DNA"/>
</dbReference>
<evidence type="ECO:0000256" key="4">
    <source>
        <dbReference type="ARBA" id="ARBA00022670"/>
    </source>
</evidence>
<dbReference type="InterPro" id="IPR045570">
    <property type="entry name" value="Metalloprtase-TldD/E_cen_dom"/>
</dbReference>
<evidence type="ECO:0000256" key="3">
    <source>
        <dbReference type="ARBA" id="ARBA00022490"/>
    </source>
</evidence>
<dbReference type="GO" id="GO:0008237">
    <property type="term" value="F:metallopeptidase activity"/>
    <property type="evidence" value="ECO:0007669"/>
    <property type="project" value="UniProtKB-KW"/>
</dbReference>
<feature type="domain" description="Metalloprotease TldD/E C-terminal" evidence="8">
    <location>
        <begin position="238"/>
        <end position="446"/>
    </location>
</feature>
<proteinExistence type="inferred from homology"/>
<dbReference type="STRING" id="55601.AA407_02425"/>
<reference evidence="10 13" key="2">
    <citation type="submission" date="2018-12" db="EMBL/GenBank/DDBJ databases">
        <title>Characterization and Draft Genome of Vibrio anguillarum J360 Marine Pathogen Isolated from an Outbreak in Lumpfish (Cyclopterus lumpus).</title>
        <authorList>
            <person name="Vasquez J.I."/>
            <person name="Cao T."/>
            <person name="Chakraborty S."/>
            <person name="Gnanagobal H."/>
            <person name="Wescot J."/>
            <person name="Boyce D."/>
            <person name="Santander J."/>
        </authorList>
    </citation>
    <scope>NUCLEOTIDE SEQUENCE [LARGE SCALE GENOMIC DNA]</scope>
    <source>
        <strain evidence="10 13">J360</strain>
    </source>
</reference>
<evidence type="ECO:0000256" key="1">
    <source>
        <dbReference type="ARBA" id="ARBA00004496"/>
    </source>
</evidence>
<dbReference type="NCBIfam" id="NF008268">
    <property type="entry name" value="PRK11040.1"/>
    <property type="match status" value="1"/>
</dbReference>
<evidence type="ECO:0000313" key="12">
    <source>
        <dbReference type="Proteomes" id="UP000078309"/>
    </source>
</evidence>
<dbReference type="AlphaFoldDB" id="A0A191W6C9"/>
<dbReference type="Gene3D" id="3.30.2290.10">
    <property type="entry name" value="PmbA/TldD superfamily"/>
    <property type="match status" value="1"/>
</dbReference>
<dbReference type="Proteomes" id="UP000256923">
    <property type="component" value="Chromosome 1"/>
</dbReference>
<gene>
    <name evidence="11" type="primary">pmbA</name>
    <name evidence="10" type="ORF">DYL72_05300</name>
    <name evidence="11" type="ORF">PL14_08360</name>
</gene>
<keyword evidence="6 11" id="KW-0482">Metalloprotease</keyword>
<dbReference type="PANTHER" id="PTHR43421">
    <property type="entry name" value="METALLOPROTEASE PMBA"/>
    <property type="match status" value="1"/>
</dbReference>
<dbReference type="PANTHER" id="PTHR43421:SF1">
    <property type="entry name" value="METALLOPROTEASE PMBA"/>
    <property type="match status" value="1"/>
</dbReference>